<comment type="caution">
    <text evidence="1">The sequence shown here is derived from an EMBL/GenBank/DDBJ whole genome shotgun (WGS) entry which is preliminary data.</text>
</comment>
<name>A0ABP7VVB2_9FLAO</name>
<organism evidence="1 2">
    <name type="scientific">Flavobacterium cheonanense</name>
    <dbReference type="NCBI Taxonomy" id="706183"/>
    <lineage>
        <taxon>Bacteria</taxon>
        <taxon>Pseudomonadati</taxon>
        <taxon>Bacteroidota</taxon>
        <taxon>Flavobacteriia</taxon>
        <taxon>Flavobacteriales</taxon>
        <taxon>Flavobacteriaceae</taxon>
        <taxon>Flavobacterium</taxon>
    </lineage>
</organism>
<evidence type="ECO:0000313" key="2">
    <source>
        <dbReference type="Proteomes" id="UP001500367"/>
    </source>
</evidence>
<accession>A0ABP7VVB2</accession>
<dbReference type="RefSeq" id="WP_344816629.1">
    <property type="nucleotide sequence ID" value="NZ_BAABCT010000005.1"/>
</dbReference>
<evidence type="ECO:0000313" key="1">
    <source>
        <dbReference type="EMBL" id="GAA4074864.1"/>
    </source>
</evidence>
<keyword evidence="2" id="KW-1185">Reference proteome</keyword>
<protein>
    <submittedName>
        <fullName evidence="1">Uncharacterized protein</fullName>
    </submittedName>
</protein>
<reference evidence="2" key="1">
    <citation type="journal article" date="2019" name="Int. J. Syst. Evol. Microbiol.">
        <title>The Global Catalogue of Microorganisms (GCM) 10K type strain sequencing project: providing services to taxonomists for standard genome sequencing and annotation.</title>
        <authorList>
            <consortium name="The Broad Institute Genomics Platform"/>
            <consortium name="The Broad Institute Genome Sequencing Center for Infectious Disease"/>
            <person name="Wu L."/>
            <person name="Ma J."/>
        </authorList>
    </citation>
    <scope>NUCLEOTIDE SEQUENCE [LARGE SCALE GENOMIC DNA]</scope>
    <source>
        <strain evidence="2">JCM 17069</strain>
    </source>
</reference>
<sequence>MNTNRDLLDLLKTDLQKRYRITNLTKQSNIFACVEQLKFFKKELEYDTIVIMNSSSENENFFHHYSNTKKLLDEESTIAHIKVLSKQTQSLRESNHFDSLKEGVIEQFLSTHSYYSFNLNDPLIVRYEIDYSGKEKSVYVINYNAPIVFLLLQGILG</sequence>
<proteinExistence type="predicted"/>
<dbReference type="Proteomes" id="UP001500367">
    <property type="component" value="Unassembled WGS sequence"/>
</dbReference>
<dbReference type="EMBL" id="BAABCT010000005">
    <property type="protein sequence ID" value="GAA4074864.1"/>
    <property type="molecule type" value="Genomic_DNA"/>
</dbReference>
<gene>
    <name evidence="1" type="ORF">GCM10022389_20610</name>
</gene>